<keyword evidence="2" id="KW-0472">Membrane</keyword>
<feature type="transmembrane region" description="Helical" evidence="2">
    <location>
        <begin position="666"/>
        <end position="689"/>
    </location>
</feature>
<sequence>MSSRSPPQFAVPRDSAASSRSERLYRPTNSPTGGPTPEVLPSNASHATLVAESEPDGDASITYHETNTELTVDEVSFPRISTYKALGVLSIIALAGGTIVVLAALSFLLFLWYGKGSGTGGEHATSSWRKIMLRDSLPQIITLASLAMRVTIATQTTLCTSMYAALILERRKVRKSQAAQFSIARGVNDGPWRLIFTLIRDVPSQVFLRPESILIMILGLAALGTQFTSTILLSDLGEASLTQFPSTRLLNLTTTPDTLIGVNTPYWGQRPRAFPSFGESPPGYFADPNEHGLSDTGLKRRAFLPFSDVESRTALRSYEGQAFVLSSRVSCMAPVFSDLQFMTGDFSGTSDYGLIYGNLQYEETFAKAGIPSARRCHSERCLPSAFTCNIFSISREVVQGYAADSFCFPNTIPMQAPSASYWNLDDDPWGPDASTVLVTTSNIYVTFWNESGAQNIPTPNYTINGEWANFELQPSYFVNISLCLMGLNVMFSEVNLTSTSAEVTDTVEKQPMMFGPVINTTDIQVLLGADPSIQGFTERAVFEIERIKDDPDHVFIAQGNQTLSLAQNSTSVLESYLINIAQGQTANSTISMCDPCTGYSTQGSSPLYVNIFSYILRRTNRAAVALQSVYTVLGQTVYYDLLEKYDEPYETHVISSKPIRIPKRSLGLVAVMVLVVSSVVSVGAMTALFGKHSRYTLLGESWHTLSQVVSAEMEVVLNKKMILADDAIATNIEGEDGYVKLGRSSTSRRVEVVRCNVKD</sequence>
<accession>A0A439D002</accession>
<evidence type="ECO:0000256" key="2">
    <source>
        <dbReference type="SAM" id="Phobius"/>
    </source>
</evidence>
<feature type="transmembrane region" description="Helical" evidence="2">
    <location>
        <begin position="213"/>
        <end position="233"/>
    </location>
</feature>
<dbReference type="Proteomes" id="UP000286045">
    <property type="component" value="Unassembled WGS sequence"/>
</dbReference>
<feature type="transmembrane region" description="Helical" evidence="2">
    <location>
        <begin position="140"/>
        <end position="168"/>
    </location>
</feature>
<feature type="transmembrane region" description="Helical" evidence="2">
    <location>
        <begin position="86"/>
        <end position="113"/>
    </location>
</feature>
<keyword evidence="4" id="KW-1185">Reference proteome</keyword>
<keyword evidence="2" id="KW-1133">Transmembrane helix</keyword>
<evidence type="ECO:0000256" key="1">
    <source>
        <dbReference type="SAM" id="MobiDB-lite"/>
    </source>
</evidence>
<evidence type="ECO:0000313" key="4">
    <source>
        <dbReference type="Proteomes" id="UP000286045"/>
    </source>
</evidence>
<proteinExistence type="predicted"/>
<comment type="caution">
    <text evidence="3">The sequence shown here is derived from an EMBL/GenBank/DDBJ whole genome shotgun (WGS) entry which is preliminary data.</text>
</comment>
<gene>
    <name evidence="3" type="ORF">EKO27_g7317</name>
</gene>
<feature type="region of interest" description="Disordered" evidence="1">
    <location>
        <begin position="1"/>
        <end position="42"/>
    </location>
</feature>
<name>A0A439D002_9PEZI</name>
<keyword evidence="2" id="KW-0812">Transmembrane</keyword>
<organism evidence="3 4">
    <name type="scientific">Xylaria grammica</name>
    <dbReference type="NCBI Taxonomy" id="363999"/>
    <lineage>
        <taxon>Eukaryota</taxon>
        <taxon>Fungi</taxon>
        <taxon>Dikarya</taxon>
        <taxon>Ascomycota</taxon>
        <taxon>Pezizomycotina</taxon>
        <taxon>Sordariomycetes</taxon>
        <taxon>Xylariomycetidae</taxon>
        <taxon>Xylariales</taxon>
        <taxon>Xylariaceae</taxon>
        <taxon>Xylaria</taxon>
    </lineage>
</organism>
<protein>
    <submittedName>
        <fullName evidence="3">Uncharacterized protein</fullName>
    </submittedName>
</protein>
<dbReference type="AlphaFoldDB" id="A0A439D002"/>
<dbReference type="EMBL" id="RYZI01000237">
    <property type="protein sequence ID" value="RWA07779.1"/>
    <property type="molecule type" value="Genomic_DNA"/>
</dbReference>
<evidence type="ECO:0000313" key="3">
    <source>
        <dbReference type="EMBL" id="RWA07779.1"/>
    </source>
</evidence>
<reference evidence="3 4" key="1">
    <citation type="submission" date="2018-12" db="EMBL/GenBank/DDBJ databases">
        <title>Draft genome sequence of Xylaria grammica IHI A82.</title>
        <authorList>
            <person name="Buettner E."/>
            <person name="Kellner H."/>
        </authorList>
    </citation>
    <scope>NUCLEOTIDE SEQUENCE [LARGE SCALE GENOMIC DNA]</scope>
    <source>
        <strain evidence="3 4">IHI A82</strain>
    </source>
</reference>